<dbReference type="PROSITE" id="PS51450">
    <property type="entry name" value="LRR"/>
    <property type="match status" value="2"/>
</dbReference>
<dbReference type="PANTHER" id="PTHR48051:SF1">
    <property type="entry name" value="RAS SUPPRESSOR PROTEIN 1"/>
    <property type="match status" value="1"/>
</dbReference>
<dbReference type="SMART" id="SM00369">
    <property type="entry name" value="LRR_TYP"/>
    <property type="match status" value="4"/>
</dbReference>
<dbReference type="SUPFAM" id="SSF52058">
    <property type="entry name" value="L domain-like"/>
    <property type="match status" value="1"/>
</dbReference>
<dbReference type="Pfam" id="PF23598">
    <property type="entry name" value="LRR_14"/>
    <property type="match status" value="1"/>
</dbReference>
<gene>
    <name evidence="5" type="ORF">TMSB3V08_LOCUS3411</name>
</gene>
<keyword evidence="2" id="KW-0677">Repeat</keyword>
<evidence type="ECO:0000256" key="1">
    <source>
        <dbReference type="ARBA" id="ARBA00022614"/>
    </source>
</evidence>
<evidence type="ECO:0000256" key="2">
    <source>
        <dbReference type="ARBA" id="ARBA00022737"/>
    </source>
</evidence>
<evidence type="ECO:0000256" key="3">
    <source>
        <dbReference type="SAM" id="MobiDB-lite"/>
    </source>
</evidence>
<feature type="region of interest" description="Disordered" evidence="3">
    <location>
        <begin position="234"/>
        <end position="271"/>
    </location>
</feature>
<evidence type="ECO:0000259" key="4">
    <source>
        <dbReference type="Pfam" id="PF23598"/>
    </source>
</evidence>
<dbReference type="Pfam" id="PF13855">
    <property type="entry name" value="LRR_8"/>
    <property type="match status" value="1"/>
</dbReference>
<organism evidence="5">
    <name type="scientific">Timema monikensis</name>
    <dbReference type="NCBI Taxonomy" id="170555"/>
    <lineage>
        <taxon>Eukaryota</taxon>
        <taxon>Metazoa</taxon>
        <taxon>Ecdysozoa</taxon>
        <taxon>Arthropoda</taxon>
        <taxon>Hexapoda</taxon>
        <taxon>Insecta</taxon>
        <taxon>Pterygota</taxon>
        <taxon>Neoptera</taxon>
        <taxon>Polyneoptera</taxon>
        <taxon>Phasmatodea</taxon>
        <taxon>Timematodea</taxon>
        <taxon>Timematoidea</taxon>
        <taxon>Timematidae</taxon>
        <taxon>Timema</taxon>
    </lineage>
</organism>
<dbReference type="InterPro" id="IPR050216">
    <property type="entry name" value="LRR_domain-containing"/>
</dbReference>
<protein>
    <recommendedName>
        <fullName evidence="4">Disease resistance R13L4/SHOC-2-like LRR domain-containing protein</fullName>
    </recommendedName>
</protein>
<dbReference type="InterPro" id="IPR055414">
    <property type="entry name" value="LRR_R13L4/SHOC2-like"/>
</dbReference>
<accession>A0A7R9E327</accession>
<evidence type="ECO:0000313" key="5">
    <source>
        <dbReference type="EMBL" id="CAD7426528.1"/>
    </source>
</evidence>
<feature type="domain" description="Disease resistance R13L4/SHOC-2-like LRR" evidence="4">
    <location>
        <begin position="86"/>
        <end position="257"/>
    </location>
</feature>
<dbReference type="PANTHER" id="PTHR48051">
    <property type="match status" value="1"/>
</dbReference>
<dbReference type="InterPro" id="IPR032675">
    <property type="entry name" value="LRR_dom_sf"/>
</dbReference>
<proteinExistence type="predicted"/>
<name>A0A7R9E327_9NEOP</name>
<dbReference type="AlphaFoldDB" id="A0A7R9E327"/>
<dbReference type="SMART" id="SM00364">
    <property type="entry name" value="LRR_BAC"/>
    <property type="match status" value="3"/>
</dbReference>
<sequence>MGTLLDFVRENHMLALIEEACGKQLSTLNLSHFQISTIPPSLTTLQDLMKLYLHNNQLSTLPDNFINLTNLKTLSLDYNQLPSLPSPLGCFKHLVCLNLSYNPLHTLTPEIGDLTKLQVLWVNHAQLESLPLEIGKLTMLDTLGARGNYLREVPDTLCNLNKLSQVPEAIYDMKNLQYFFLAQNQINEPFTTNLQLMSHVKKIDLRENMFDSWAPEFTNLKNVLVRGSCAEQSLTYPENDSESESESWEDSVPSSELDLSQTSDEENGEQDAIVAILPEVSRHGGMNGCVDMTNHQCKAEQE</sequence>
<dbReference type="Gene3D" id="3.80.10.10">
    <property type="entry name" value="Ribonuclease Inhibitor"/>
    <property type="match status" value="3"/>
</dbReference>
<dbReference type="GO" id="GO:0005737">
    <property type="term" value="C:cytoplasm"/>
    <property type="evidence" value="ECO:0007669"/>
    <property type="project" value="TreeGrafter"/>
</dbReference>
<reference evidence="5" key="1">
    <citation type="submission" date="2020-11" db="EMBL/GenBank/DDBJ databases">
        <authorList>
            <person name="Tran Van P."/>
        </authorList>
    </citation>
    <scope>NUCLEOTIDE SEQUENCE</scope>
</reference>
<dbReference type="EMBL" id="OB793213">
    <property type="protein sequence ID" value="CAD7426528.1"/>
    <property type="molecule type" value="Genomic_DNA"/>
</dbReference>
<keyword evidence="1" id="KW-0433">Leucine-rich repeat</keyword>
<feature type="compositionally biased region" description="Acidic residues" evidence="3">
    <location>
        <begin position="239"/>
        <end position="249"/>
    </location>
</feature>
<dbReference type="InterPro" id="IPR001611">
    <property type="entry name" value="Leu-rich_rpt"/>
</dbReference>
<dbReference type="InterPro" id="IPR003591">
    <property type="entry name" value="Leu-rich_rpt_typical-subtyp"/>
</dbReference>